<dbReference type="GO" id="GO:0005737">
    <property type="term" value="C:cytoplasm"/>
    <property type="evidence" value="ECO:0007669"/>
    <property type="project" value="UniProtKB-SubCell"/>
</dbReference>
<evidence type="ECO:0000256" key="8">
    <source>
        <dbReference type="ARBA" id="ARBA00024536"/>
    </source>
</evidence>
<dbReference type="InterPro" id="IPR033659">
    <property type="entry name" value="Ferrochelatase_N"/>
</dbReference>
<sequence length="364" mass="41692">MKYQGSPGFSHGQADKIGVLVTNLGTPEAPTKKALKPYLKEFLSDPRVVEVPRLLWFLILNGVILRFRPKRSAEAYKTVWTDRGSPLLFHTQDQASAIEAKLKQTWGDNIVVDFAMRYGNPALGDVVEKMMQKGVRKLLVLPLYPQYSASTTASTFDALAKDFTKRRWLPELRFITHYHDFSPFIEAAAQRIEKHWDAHGRADKLLFSYHGIPLRYLKNGDPYHCECYKTSRLLAERLGLGKDEYLTTFQSRFGREEWLQPYTDMTMKALPGKGVKSVQVFCPGFSSDCLETVEEIGEENREYFMESGGERYEYISALNAESGHIDALSQLIENNLQGWSVEEVTEQRQQRADQVKKQSLPYDD</sequence>
<dbReference type="AlphaFoldDB" id="A0A9X2JRH3"/>
<reference evidence="11" key="1">
    <citation type="submission" date="2022-06" db="EMBL/GenBank/DDBJ databases">
        <title>Idiomarina rhizosphaerae M1R2S28.</title>
        <authorList>
            <person name="Sun J.-Q."/>
            <person name="Li L.-F."/>
        </authorList>
    </citation>
    <scope>NUCLEOTIDE SEQUENCE</scope>
    <source>
        <strain evidence="11">M1R2S28</strain>
    </source>
</reference>
<evidence type="ECO:0000256" key="7">
    <source>
        <dbReference type="ARBA" id="ARBA00023244"/>
    </source>
</evidence>
<dbReference type="GO" id="GO:0004325">
    <property type="term" value="F:ferrochelatase activity"/>
    <property type="evidence" value="ECO:0007669"/>
    <property type="project" value="UniProtKB-UniRule"/>
</dbReference>
<organism evidence="11 12">
    <name type="scientific">Idiomarina rhizosphaerae</name>
    <dbReference type="NCBI Taxonomy" id="2961572"/>
    <lineage>
        <taxon>Bacteria</taxon>
        <taxon>Pseudomonadati</taxon>
        <taxon>Pseudomonadota</taxon>
        <taxon>Gammaproteobacteria</taxon>
        <taxon>Alteromonadales</taxon>
        <taxon>Idiomarinaceae</taxon>
        <taxon>Idiomarina</taxon>
    </lineage>
</organism>
<dbReference type="RefSeq" id="WP_253618196.1">
    <property type="nucleotide sequence ID" value="NZ_JAMZDE010000005.1"/>
</dbReference>
<dbReference type="EMBL" id="JAMZDE010000005">
    <property type="protein sequence ID" value="MCP1338833.1"/>
    <property type="molecule type" value="Genomic_DNA"/>
</dbReference>
<comment type="catalytic activity">
    <reaction evidence="9 10">
        <text>heme b + 2 H(+) = protoporphyrin IX + Fe(2+)</text>
        <dbReference type="Rhea" id="RHEA:22584"/>
        <dbReference type="ChEBI" id="CHEBI:15378"/>
        <dbReference type="ChEBI" id="CHEBI:29033"/>
        <dbReference type="ChEBI" id="CHEBI:57306"/>
        <dbReference type="ChEBI" id="CHEBI:60344"/>
        <dbReference type="EC" id="4.98.1.1"/>
    </reaction>
</comment>
<accession>A0A9X2JRH3</accession>
<dbReference type="InterPro" id="IPR019772">
    <property type="entry name" value="Ferrochelatase_AS"/>
</dbReference>
<keyword evidence="4 9" id="KW-0408">Iron</keyword>
<name>A0A9X2JRH3_9GAMM</name>
<keyword evidence="5 9" id="KW-0350">Heme biosynthesis</keyword>
<dbReference type="Gene3D" id="3.40.50.1400">
    <property type="match status" value="2"/>
</dbReference>
<dbReference type="FunFam" id="3.40.50.1400:FF:000002">
    <property type="entry name" value="Ferrochelatase"/>
    <property type="match status" value="1"/>
</dbReference>
<dbReference type="CDD" id="cd00419">
    <property type="entry name" value="Ferrochelatase_C"/>
    <property type="match status" value="1"/>
</dbReference>
<dbReference type="EC" id="4.98.1.1" evidence="9 10"/>
<evidence type="ECO:0000256" key="2">
    <source>
        <dbReference type="ARBA" id="ARBA00022490"/>
    </source>
</evidence>
<keyword evidence="12" id="KW-1185">Reference proteome</keyword>
<keyword evidence="7 9" id="KW-0627">Porphyrin biosynthesis</keyword>
<gene>
    <name evidence="9 11" type="primary">hemH</name>
    <name evidence="11" type="ORF">NJR55_04440</name>
</gene>
<dbReference type="PANTHER" id="PTHR11108">
    <property type="entry name" value="FERROCHELATASE"/>
    <property type="match status" value="1"/>
</dbReference>
<evidence type="ECO:0000313" key="11">
    <source>
        <dbReference type="EMBL" id="MCP1338833.1"/>
    </source>
</evidence>
<evidence type="ECO:0000256" key="10">
    <source>
        <dbReference type="RuleBase" id="RU000607"/>
    </source>
</evidence>
<comment type="caution">
    <text evidence="11">The sequence shown here is derived from an EMBL/GenBank/DDBJ whole genome shotgun (WGS) entry which is preliminary data.</text>
</comment>
<dbReference type="CDD" id="cd03411">
    <property type="entry name" value="Ferrochelatase_N"/>
    <property type="match status" value="1"/>
</dbReference>
<dbReference type="InterPro" id="IPR001015">
    <property type="entry name" value="Ferrochelatase"/>
</dbReference>
<dbReference type="Pfam" id="PF00762">
    <property type="entry name" value="Ferrochelatase"/>
    <property type="match status" value="1"/>
</dbReference>
<evidence type="ECO:0000256" key="5">
    <source>
        <dbReference type="ARBA" id="ARBA00023133"/>
    </source>
</evidence>
<dbReference type="NCBIfam" id="TIGR00109">
    <property type="entry name" value="hemH"/>
    <property type="match status" value="1"/>
</dbReference>
<dbReference type="PANTHER" id="PTHR11108:SF1">
    <property type="entry name" value="FERROCHELATASE, MITOCHONDRIAL"/>
    <property type="match status" value="1"/>
</dbReference>
<dbReference type="GO" id="GO:0006783">
    <property type="term" value="P:heme biosynthetic process"/>
    <property type="evidence" value="ECO:0007669"/>
    <property type="project" value="UniProtKB-UniRule"/>
</dbReference>
<evidence type="ECO:0000256" key="1">
    <source>
        <dbReference type="ARBA" id="ARBA00007718"/>
    </source>
</evidence>
<keyword evidence="6 9" id="KW-0456">Lyase</keyword>
<keyword evidence="3 9" id="KW-0479">Metal-binding</keyword>
<comment type="function">
    <text evidence="9 10">Catalyzes the ferrous insertion into protoporphyrin IX.</text>
</comment>
<protein>
    <recommendedName>
        <fullName evidence="9 10">Ferrochelatase</fullName>
        <ecNumber evidence="9 10">4.98.1.1</ecNumber>
    </recommendedName>
    <alternativeName>
        <fullName evidence="9">Heme synthase</fullName>
    </alternativeName>
    <alternativeName>
        <fullName evidence="9">Protoheme ferro-lyase</fullName>
    </alternativeName>
</protein>
<dbReference type="PROSITE" id="PS00534">
    <property type="entry name" value="FERROCHELATASE"/>
    <property type="match status" value="1"/>
</dbReference>
<evidence type="ECO:0000256" key="9">
    <source>
        <dbReference type="HAMAP-Rule" id="MF_00323"/>
    </source>
</evidence>
<proteinExistence type="inferred from homology"/>
<keyword evidence="2 9" id="KW-0963">Cytoplasm</keyword>
<dbReference type="SUPFAM" id="SSF53800">
    <property type="entry name" value="Chelatase"/>
    <property type="match status" value="1"/>
</dbReference>
<dbReference type="Proteomes" id="UP001139474">
    <property type="component" value="Unassembled WGS sequence"/>
</dbReference>
<comment type="subcellular location">
    <subcellularLocation>
        <location evidence="9 10">Cytoplasm</location>
    </subcellularLocation>
</comment>
<dbReference type="InterPro" id="IPR033644">
    <property type="entry name" value="Ferrochelatase_C"/>
</dbReference>
<feature type="binding site" evidence="9">
    <location>
        <position position="291"/>
    </location>
    <ligand>
        <name>Fe(2+)</name>
        <dbReference type="ChEBI" id="CHEBI:29033"/>
    </ligand>
</feature>
<dbReference type="HAMAP" id="MF_00323">
    <property type="entry name" value="Ferrochelatase"/>
    <property type="match status" value="1"/>
</dbReference>
<evidence type="ECO:0000256" key="6">
    <source>
        <dbReference type="ARBA" id="ARBA00023239"/>
    </source>
</evidence>
<evidence type="ECO:0000313" key="12">
    <source>
        <dbReference type="Proteomes" id="UP001139474"/>
    </source>
</evidence>
<evidence type="ECO:0000256" key="3">
    <source>
        <dbReference type="ARBA" id="ARBA00022723"/>
    </source>
</evidence>
<comment type="similarity">
    <text evidence="1 9 10">Belongs to the ferrochelatase family.</text>
</comment>
<feature type="binding site" evidence="9">
    <location>
        <position position="210"/>
    </location>
    <ligand>
        <name>Fe(2+)</name>
        <dbReference type="ChEBI" id="CHEBI:29033"/>
    </ligand>
</feature>
<comment type="catalytic activity">
    <reaction evidence="8">
        <text>Fe-coproporphyrin III + 2 H(+) = coproporphyrin III + Fe(2+)</text>
        <dbReference type="Rhea" id="RHEA:49572"/>
        <dbReference type="ChEBI" id="CHEBI:15378"/>
        <dbReference type="ChEBI" id="CHEBI:29033"/>
        <dbReference type="ChEBI" id="CHEBI:68438"/>
        <dbReference type="ChEBI" id="CHEBI:131725"/>
        <dbReference type="EC" id="4.99.1.9"/>
    </reaction>
    <physiologicalReaction direction="right-to-left" evidence="8">
        <dbReference type="Rhea" id="RHEA:49574"/>
    </physiologicalReaction>
</comment>
<comment type="pathway">
    <text evidence="9 10">Porphyrin-containing compound metabolism; protoheme biosynthesis; protoheme from protoporphyrin-IX: step 1/1.</text>
</comment>
<dbReference type="GO" id="GO:0046872">
    <property type="term" value="F:metal ion binding"/>
    <property type="evidence" value="ECO:0007669"/>
    <property type="project" value="UniProtKB-KW"/>
</dbReference>
<evidence type="ECO:0000256" key="4">
    <source>
        <dbReference type="ARBA" id="ARBA00023004"/>
    </source>
</evidence>